<dbReference type="PANTHER" id="PTHR10746">
    <property type="entry name" value="50S RIBOSOMAL PROTEIN L4"/>
    <property type="match status" value="1"/>
</dbReference>
<keyword evidence="2 7" id="KW-0689">Ribosomal protein</keyword>
<evidence type="ECO:0000256" key="3">
    <source>
        <dbReference type="ARBA" id="ARBA00023274"/>
    </source>
</evidence>
<dbReference type="Pfam" id="PF00573">
    <property type="entry name" value="Ribosomal_L4"/>
    <property type="match status" value="1"/>
</dbReference>
<dbReference type="GO" id="GO:0003735">
    <property type="term" value="F:structural constituent of ribosome"/>
    <property type="evidence" value="ECO:0007669"/>
    <property type="project" value="InterPro"/>
</dbReference>
<evidence type="ECO:0000256" key="2">
    <source>
        <dbReference type="ARBA" id="ARBA00022980"/>
    </source>
</evidence>
<keyword evidence="8" id="KW-1185">Reference proteome</keyword>
<gene>
    <name evidence="7" type="ORF">ANDGO_00588</name>
</gene>
<sequence length="262" mass="28112">MSTSRLLPASLPLISLTGAASAGAVSLPSSLFALPRSDILHRMVLYQLLRRRQGTASTLTRSEVAGTTRKIKPQKHSGGARHGDNRSNIFVGGGLAKGPKPVDYAGSTSLPKKIRKLALKMALGACVLQDKLRFVDIEALGSSLTGKTSEVKSLLASSGLQEVKKVKLRALEDKTGEEEYRKLEESEAESKRALVGGYSRVLMISGEENAPELLVRGAANLPSVSVVGVRALNVFDLLKSDTVVMSPKVLDYWSAIMEKTRV</sequence>
<evidence type="ECO:0000256" key="6">
    <source>
        <dbReference type="SAM" id="SignalP"/>
    </source>
</evidence>
<dbReference type="InterPro" id="IPR013005">
    <property type="entry name" value="Ribosomal_uL4-like"/>
</dbReference>
<dbReference type="Proteomes" id="UP000799049">
    <property type="component" value="Unassembled WGS sequence"/>
</dbReference>
<evidence type="ECO:0000256" key="5">
    <source>
        <dbReference type="SAM" id="MobiDB-lite"/>
    </source>
</evidence>
<name>A0A8K0AJA0_ANDGO</name>
<reference evidence="7" key="1">
    <citation type="submission" date="2019-09" db="EMBL/GenBank/DDBJ databases">
        <title>The Mitochondrial Proteome of the Jakobid, Andalucia godoyi, a Protist With the Most Gene-Rich and Bacteria-Like Mitochondrial Genome.</title>
        <authorList>
            <person name="Gray M.W."/>
            <person name="Burger G."/>
            <person name="Derelle R."/>
            <person name="Klimes V."/>
            <person name="Leger M."/>
            <person name="Sarrasin M."/>
            <person name="Vlcek C."/>
            <person name="Roger A.J."/>
            <person name="Elias M."/>
            <person name="Lang B.F."/>
        </authorList>
    </citation>
    <scope>NUCLEOTIDE SEQUENCE</scope>
    <source>
        <strain evidence="7">And28</strain>
    </source>
</reference>
<feature type="region of interest" description="Disordered" evidence="5">
    <location>
        <begin position="63"/>
        <end position="84"/>
    </location>
</feature>
<dbReference type="SUPFAM" id="SSF52166">
    <property type="entry name" value="Ribosomal protein L4"/>
    <property type="match status" value="1"/>
</dbReference>
<feature type="signal peptide" evidence="6">
    <location>
        <begin position="1"/>
        <end position="22"/>
    </location>
</feature>
<accession>A0A8K0AJA0</accession>
<keyword evidence="3" id="KW-0687">Ribonucleoprotein</keyword>
<dbReference type="AlphaFoldDB" id="A0A8K0AJA0"/>
<dbReference type="EMBL" id="VRVR01000032">
    <property type="protein sequence ID" value="KAF0852529.1"/>
    <property type="molecule type" value="Genomic_DNA"/>
</dbReference>
<evidence type="ECO:0000313" key="8">
    <source>
        <dbReference type="Proteomes" id="UP000799049"/>
    </source>
</evidence>
<feature type="compositionally biased region" description="Basic residues" evidence="5">
    <location>
        <begin position="69"/>
        <end position="79"/>
    </location>
</feature>
<dbReference type="InterPro" id="IPR002136">
    <property type="entry name" value="Ribosomal_uL4"/>
</dbReference>
<organism evidence="7 8">
    <name type="scientific">Andalucia godoyi</name>
    <name type="common">Flagellate</name>
    <dbReference type="NCBI Taxonomy" id="505711"/>
    <lineage>
        <taxon>Eukaryota</taxon>
        <taxon>Discoba</taxon>
        <taxon>Jakobida</taxon>
        <taxon>Andalucina</taxon>
        <taxon>Andaluciidae</taxon>
        <taxon>Andalucia</taxon>
    </lineage>
</organism>
<evidence type="ECO:0000256" key="4">
    <source>
        <dbReference type="ARBA" id="ARBA00040565"/>
    </source>
</evidence>
<keyword evidence="6" id="KW-0732">Signal</keyword>
<evidence type="ECO:0000313" key="7">
    <source>
        <dbReference type="EMBL" id="KAF0852529.1"/>
    </source>
</evidence>
<dbReference type="OrthoDB" id="275876at2759"/>
<dbReference type="PANTHER" id="PTHR10746:SF6">
    <property type="entry name" value="LARGE RIBOSOMAL SUBUNIT PROTEIN UL4M"/>
    <property type="match status" value="1"/>
</dbReference>
<dbReference type="GO" id="GO:1990904">
    <property type="term" value="C:ribonucleoprotein complex"/>
    <property type="evidence" value="ECO:0007669"/>
    <property type="project" value="UniProtKB-KW"/>
</dbReference>
<dbReference type="GO" id="GO:0006412">
    <property type="term" value="P:translation"/>
    <property type="evidence" value="ECO:0007669"/>
    <property type="project" value="InterPro"/>
</dbReference>
<evidence type="ECO:0000256" key="1">
    <source>
        <dbReference type="ARBA" id="ARBA00010528"/>
    </source>
</evidence>
<comment type="caution">
    <text evidence="7">The sequence shown here is derived from an EMBL/GenBank/DDBJ whole genome shotgun (WGS) entry which is preliminary data.</text>
</comment>
<dbReference type="GO" id="GO:0005840">
    <property type="term" value="C:ribosome"/>
    <property type="evidence" value="ECO:0007669"/>
    <property type="project" value="UniProtKB-KW"/>
</dbReference>
<proteinExistence type="inferred from homology"/>
<dbReference type="InterPro" id="IPR023574">
    <property type="entry name" value="Ribosomal_uL4_dom_sf"/>
</dbReference>
<dbReference type="Gene3D" id="3.40.1370.10">
    <property type="match status" value="1"/>
</dbReference>
<protein>
    <recommendedName>
        <fullName evidence="4">Large ribosomal subunit protein uL4m</fullName>
    </recommendedName>
</protein>
<feature type="chain" id="PRO_5035479694" description="Large ribosomal subunit protein uL4m" evidence="6">
    <location>
        <begin position="23"/>
        <end position="262"/>
    </location>
</feature>
<comment type="similarity">
    <text evidence="1">Belongs to the universal ribosomal protein uL4 family.</text>
</comment>